<keyword evidence="7" id="KW-0963">Cytoplasm</keyword>
<dbReference type="EMBL" id="LR782971">
    <property type="protein sequence ID" value="CAB3222366.1"/>
    <property type="molecule type" value="mRNA"/>
</dbReference>
<evidence type="ECO:0000256" key="4">
    <source>
        <dbReference type="ARBA" id="ARBA00011881"/>
    </source>
</evidence>
<dbReference type="Pfam" id="PF00326">
    <property type="entry name" value="Peptidase_S9"/>
    <property type="match status" value="1"/>
</dbReference>
<dbReference type="PANTHER" id="PTHR42776:SF4">
    <property type="entry name" value="ACYLAMINO-ACID-RELEASING ENZYME"/>
    <property type="match status" value="1"/>
</dbReference>
<evidence type="ECO:0000259" key="9">
    <source>
        <dbReference type="Pfam" id="PF00326"/>
    </source>
</evidence>
<evidence type="ECO:0000256" key="7">
    <source>
        <dbReference type="ARBA" id="ARBA00022490"/>
    </source>
</evidence>
<dbReference type="GO" id="GO:0006508">
    <property type="term" value="P:proteolysis"/>
    <property type="evidence" value="ECO:0007669"/>
    <property type="project" value="InterPro"/>
</dbReference>
<organism evidence="11">
    <name type="scientific">Phallusia mammillata</name>
    <dbReference type="NCBI Taxonomy" id="59560"/>
    <lineage>
        <taxon>Eukaryota</taxon>
        <taxon>Metazoa</taxon>
        <taxon>Chordata</taxon>
        <taxon>Tunicata</taxon>
        <taxon>Ascidiacea</taxon>
        <taxon>Phlebobranchia</taxon>
        <taxon>Ascidiidae</taxon>
        <taxon>Phallusia</taxon>
    </lineage>
</organism>
<reference evidence="11" key="1">
    <citation type="submission" date="2020-04" db="EMBL/GenBank/DDBJ databases">
        <authorList>
            <person name="Neveu A P."/>
        </authorList>
    </citation>
    <scope>NUCLEOTIDE SEQUENCE</scope>
    <source>
        <tissue evidence="11">Whole embryo</tissue>
    </source>
</reference>
<gene>
    <name evidence="11" type="primary">Apeh-002</name>
</gene>
<name>A0A6F9D7D8_9ASCI</name>
<dbReference type="EC" id="3.4.19.1" evidence="5"/>
<dbReference type="InterPro" id="IPR029058">
    <property type="entry name" value="AB_hydrolase_fold"/>
</dbReference>
<comment type="subcellular location">
    <subcellularLocation>
        <location evidence="2">Cytoplasm</location>
    </subcellularLocation>
</comment>
<dbReference type="GO" id="GO:0008242">
    <property type="term" value="F:omega peptidase activity"/>
    <property type="evidence" value="ECO:0007669"/>
    <property type="project" value="UniProtKB-EC"/>
</dbReference>
<evidence type="ECO:0000256" key="5">
    <source>
        <dbReference type="ARBA" id="ARBA00012917"/>
    </source>
</evidence>
<evidence type="ECO:0000256" key="1">
    <source>
        <dbReference type="ARBA" id="ARBA00000721"/>
    </source>
</evidence>
<sequence length="696" mass="77731">MSDFVDKCVSVHKNLAKIPSLTNFIATECKGAASRVEYEAVWAQRDLNRNAKFSYKTTGLICNSSMKVFSNQACTETNGELIVRVSNNGTQRAILREVKIKEVRTQFIEIWHGPKRISATNLTSENKHGVVHSNGSFCCLEWSHNDETLLYVAERKKSKSESYFKNSGNNDNCVKKGEEYVYQEEWGEQLVGCSHPIVVMFDVKSEAITPLEESLPDEMCAGEVIWGKGDKSIVILGWKVTPWRLGLVYCKNRPSALYKFDLENKESVPLTDAESCVFSPRLTPDGLSVIYLQNRNFGPHQQCAKMLIVDLTNKAKKVVVDEVLNPESSNDFQGLYMDSMSKNCWIGNKIVLSSTHRSNTALLAIDINSGKVQILESKESWHILSICNCLIFACHSSPNSSDSIKFGLVSDAQIQWNTLEGPSFEFPEMKWEIIKYKPRLENKKFPDLDFESVLIKPAHEEVKGLIANPHSGPHMCHTASFNMFSVGFCQLGYAVLHINFRGSLGFGQNNVNSLPTNISVQDVSDVQQSVESTIELLKNPSIDVFIHGSSHGGSLTIQMLGQFPDFYSAGVTSNPAANIASMIGVSDIPDWCFCEAGLQFSFQTMSAEYDYSKWMEFSPVKHIAKIKAPLLMLVGGADIRVPPSQSIESYRCRKALGGVVKMLFYPNNDHPIAEVLAEADSFVNMAMWFYHKGEAK</sequence>
<feature type="domain" description="Peptidase S9 prolyl oligopeptidase catalytic" evidence="9">
    <location>
        <begin position="488"/>
        <end position="690"/>
    </location>
</feature>
<dbReference type="InterPro" id="IPR011042">
    <property type="entry name" value="6-blade_b-propeller_TolB-like"/>
</dbReference>
<comment type="subunit">
    <text evidence="4">Homotetramer.</text>
</comment>
<dbReference type="Pfam" id="PF19283">
    <property type="entry name" value="APEH_N"/>
    <property type="match status" value="1"/>
</dbReference>
<dbReference type="InterPro" id="IPR001375">
    <property type="entry name" value="Peptidase_S9_cat"/>
</dbReference>
<dbReference type="PANTHER" id="PTHR42776">
    <property type="entry name" value="SERINE PEPTIDASE S9 FAMILY MEMBER"/>
    <property type="match status" value="1"/>
</dbReference>
<dbReference type="GO" id="GO:0004252">
    <property type="term" value="F:serine-type endopeptidase activity"/>
    <property type="evidence" value="ECO:0007669"/>
    <property type="project" value="TreeGrafter"/>
</dbReference>
<dbReference type="AlphaFoldDB" id="A0A6F9D7D8"/>
<dbReference type="GO" id="GO:0005737">
    <property type="term" value="C:cytoplasm"/>
    <property type="evidence" value="ECO:0007669"/>
    <property type="project" value="UniProtKB-SubCell"/>
</dbReference>
<comment type="similarity">
    <text evidence="3">Belongs to the peptidase S9C family.</text>
</comment>
<evidence type="ECO:0000259" key="10">
    <source>
        <dbReference type="Pfam" id="PF19283"/>
    </source>
</evidence>
<proteinExistence type="evidence at transcript level"/>
<accession>A0A6F9D7D8</accession>
<dbReference type="SUPFAM" id="SSF53474">
    <property type="entry name" value="alpha/beta-Hydrolases"/>
    <property type="match status" value="1"/>
</dbReference>
<dbReference type="SUPFAM" id="SSF82171">
    <property type="entry name" value="DPP6 N-terminal domain-like"/>
    <property type="match status" value="1"/>
</dbReference>
<dbReference type="Gene3D" id="2.120.10.30">
    <property type="entry name" value="TolB, C-terminal domain"/>
    <property type="match status" value="1"/>
</dbReference>
<feature type="domain" description="Acylamino-acid-releasing enzyme N-terminal" evidence="10">
    <location>
        <begin position="14"/>
        <end position="416"/>
    </location>
</feature>
<evidence type="ECO:0000256" key="8">
    <source>
        <dbReference type="ARBA" id="ARBA00022801"/>
    </source>
</evidence>
<evidence type="ECO:0000256" key="2">
    <source>
        <dbReference type="ARBA" id="ARBA00004496"/>
    </source>
</evidence>
<dbReference type="Gene3D" id="3.40.50.1820">
    <property type="entry name" value="alpha/beta hydrolase"/>
    <property type="match status" value="1"/>
</dbReference>
<comment type="catalytic activity">
    <reaction evidence="1">
        <text>Cleavage of an N-acetyl or N-formyl amino acid from the N-terminus of a polypeptide.</text>
        <dbReference type="EC" id="3.4.19.1"/>
    </reaction>
</comment>
<evidence type="ECO:0000256" key="6">
    <source>
        <dbReference type="ARBA" id="ARBA00018421"/>
    </source>
</evidence>
<keyword evidence="8" id="KW-0378">Hydrolase</keyword>
<evidence type="ECO:0000313" key="11">
    <source>
        <dbReference type="EMBL" id="CAB3222366.1"/>
    </source>
</evidence>
<evidence type="ECO:0000256" key="3">
    <source>
        <dbReference type="ARBA" id="ARBA00010040"/>
    </source>
</evidence>
<protein>
    <recommendedName>
        <fullName evidence="6">Acylamino-acid-releasing enzyme</fullName>
        <ecNumber evidence="5">3.4.19.1</ecNumber>
    </recommendedName>
</protein>
<dbReference type="InterPro" id="IPR045550">
    <property type="entry name" value="AARE_N"/>
</dbReference>